<dbReference type="EMBL" id="JANPWB010000008">
    <property type="protein sequence ID" value="KAJ1162650.1"/>
    <property type="molecule type" value="Genomic_DNA"/>
</dbReference>
<sequence length="205" mass="22928">MIPCPHYYKRLGSQCYTNGPELSPVYDTKPSMQKQWRQSTACATGGRYSRGRRSSCKINFDYVEKHACPQATEEIAPLVPASSENEVLRTHCSRSASRTALKKRKRVPNKVGATCAAACMSAVTQLFCPYACLDTNRGQPAPELWKHHWLPQATLSREQRGPRQRPSPAREHCTERLYPELVSHSGASAAEPPWIFLSTPARSRG</sequence>
<proteinExistence type="predicted"/>
<dbReference type="AlphaFoldDB" id="A0AAV7SFV4"/>
<accession>A0AAV7SFV4</accession>
<keyword evidence="2" id="KW-1185">Reference proteome</keyword>
<name>A0AAV7SFV4_PLEWA</name>
<comment type="caution">
    <text evidence="1">The sequence shown here is derived from an EMBL/GenBank/DDBJ whole genome shotgun (WGS) entry which is preliminary data.</text>
</comment>
<evidence type="ECO:0000313" key="1">
    <source>
        <dbReference type="EMBL" id="KAJ1162650.1"/>
    </source>
</evidence>
<evidence type="ECO:0000313" key="2">
    <source>
        <dbReference type="Proteomes" id="UP001066276"/>
    </source>
</evidence>
<protein>
    <submittedName>
        <fullName evidence="1">Uncharacterized protein</fullName>
    </submittedName>
</protein>
<reference evidence="1" key="1">
    <citation type="journal article" date="2022" name="bioRxiv">
        <title>Sequencing and chromosome-scale assembly of the giantPleurodeles waltlgenome.</title>
        <authorList>
            <person name="Brown T."/>
            <person name="Elewa A."/>
            <person name="Iarovenko S."/>
            <person name="Subramanian E."/>
            <person name="Araus A.J."/>
            <person name="Petzold A."/>
            <person name="Susuki M."/>
            <person name="Suzuki K.-i.T."/>
            <person name="Hayashi T."/>
            <person name="Toyoda A."/>
            <person name="Oliveira C."/>
            <person name="Osipova E."/>
            <person name="Leigh N.D."/>
            <person name="Simon A."/>
            <person name="Yun M.H."/>
        </authorList>
    </citation>
    <scope>NUCLEOTIDE SEQUENCE</scope>
    <source>
        <strain evidence="1">20211129_DDA</strain>
        <tissue evidence="1">Liver</tissue>
    </source>
</reference>
<dbReference type="Proteomes" id="UP001066276">
    <property type="component" value="Chromosome 4_2"/>
</dbReference>
<organism evidence="1 2">
    <name type="scientific">Pleurodeles waltl</name>
    <name type="common">Iberian ribbed newt</name>
    <dbReference type="NCBI Taxonomy" id="8319"/>
    <lineage>
        <taxon>Eukaryota</taxon>
        <taxon>Metazoa</taxon>
        <taxon>Chordata</taxon>
        <taxon>Craniata</taxon>
        <taxon>Vertebrata</taxon>
        <taxon>Euteleostomi</taxon>
        <taxon>Amphibia</taxon>
        <taxon>Batrachia</taxon>
        <taxon>Caudata</taxon>
        <taxon>Salamandroidea</taxon>
        <taxon>Salamandridae</taxon>
        <taxon>Pleurodelinae</taxon>
        <taxon>Pleurodeles</taxon>
    </lineage>
</organism>
<gene>
    <name evidence="1" type="ORF">NDU88_003118</name>
</gene>